<accession>B0D9I1</accession>
<dbReference type="GeneID" id="6076387"/>
<dbReference type="RefSeq" id="XP_001880809.1">
    <property type="nucleotide sequence ID" value="XM_001880774.1"/>
</dbReference>
<name>B0D9I1_LACBS</name>
<dbReference type="Proteomes" id="UP000001194">
    <property type="component" value="Unassembled WGS sequence"/>
</dbReference>
<evidence type="ECO:0000256" key="1">
    <source>
        <dbReference type="SAM" id="Phobius"/>
    </source>
</evidence>
<dbReference type="EMBL" id="DS547101">
    <property type="protein sequence ID" value="EDR08584.1"/>
    <property type="molecule type" value="Genomic_DNA"/>
</dbReference>
<reference evidence="2 3" key="1">
    <citation type="journal article" date="2008" name="Nature">
        <title>The genome of Laccaria bicolor provides insights into mycorrhizal symbiosis.</title>
        <authorList>
            <person name="Martin F."/>
            <person name="Aerts A."/>
            <person name="Ahren D."/>
            <person name="Brun A."/>
            <person name="Danchin E.G.J."/>
            <person name="Duchaussoy F."/>
            <person name="Gibon J."/>
            <person name="Kohler A."/>
            <person name="Lindquist E."/>
            <person name="Pereda V."/>
            <person name="Salamov A."/>
            <person name="Shapiro H.J."/>
            <person name="Wuyts J."/>
            <person name="Blaudez D."/>
            <person name="Buee M."/>
            <person name="Brokstein P."/>
            <person name="Canbaeck B."/>
            <person name="Cohen D."/>
            <person name="Courty P.E."/>
            <person name="Coutinho P.M."/>
            <person name="Delaruelle C."/>
            <person name="Detter J.C."/>
            <person name="Deveau A."/>
            <person name="DiFazio S."/>
            <person name="Duplessis S."/>
            <person name="Fraissinet-Tachet L."/>
            <person name="Lucic E."/>
            <person name="Frey-Klett P."/>
            <person name="Fourrey C."/>
            <person name="Feussner I."/>
            <person name="Gay G."/>
            <person name="Grimwood J."/>
            <person name="Hoegger P.J."/>
            <person name="Jain P."/>
            <person name="Kilaru S."/>
            <person name="Labbe J."/>
            <person name="Lin Y.C."/>
            <person name="Legue V."/>
            <person name="Le Tacon F."/>
            <person name="Marmeisse R."/>
            <person name="Melayah D."/>
            <person name="Montanini B."/>
            <person name="Muratet M."/>
            <person name="Nehls U."/>
            <person name="Niculita-Hirzel H."/>
            <person name="Oudot-Le Secq M.P."/>
            <person name="Peter M."/>
            <person name="Quesneville H."/>
            <person name="Rajashekar B."/>
            <person name="Reich M."/>
            <person name="Rouhier N."/>
            <person name="Schmutz J."/>
            <person name="Yin T."/>
            <person name="Chalot M."/>
            <person name="Henrissat B."/>
            <person name="Kuees U."/>
            <person name="Lucas S."/>
            <person name="Van de Peer Y."/>
            <person name="Podila G.K."/>
            <person name="Polle A."/>
            <person name="Pukkila P.J."/>
            <person name="Richardson P.M."/>
            <person name="Rouze P."/>
            <person name="Sanders I.R."/>
            <person name="Stajich J.E."/>
            <person name="Tunlid A."/>
            <person name="Tuskan G."/>
            <person name="Grigoriev I.V."/>
        </authorList>
    </citation>
    <scope>NUCLEOTIDE SEQUENCE [LARGE SCALE GENOMIC DNA]</scope>
    <source>
        <strain evidence="3">S238N-H82 / ATCC MYA-4686</strain>
    </source>
</reference>
<evidence type="ECO:0000313" key="3">
    <source>
        <dbReference type="Proteomes" id="UP000001194"/>
    </source>
</evidence>
<gene>
    <name evidence="2" type="ORF">LACBIDRAFT_296890</name>
</gene>
<evidence type="ECO:0000313" key="2">
    <source>
        <dbReference type="EMBL" id="EDR08584.1"/>
    </source>
</evidence>
<keyword evidence="1" id="KW-0812">Transmembrane</keyword>
<proteinExistence type="predicted"/>
<dbReference type="HOGENOM" id="CLU_2688234_0_0_1"/>
<organism evidence="3">
    <name type="scientific">Laccaria bicolor (strain S238N-H82 / ATCC MYA-4686)</name>
    <name type="common">Bicoloured deceiver</name>
    <name type="synonym">Laccaria laccata var. bicolor</name>
    <dbReference type="NCBI Taxonomy" id="486041"/>
    <lineage>
        <taxon>Eukaryota</taxon>
        <taxon>Fungi</taxon>
        <taxon>Dikarya</taxon>
        <taxon>Basidiomycota</taxon>
        <taxon>Agaricomycotina</taxon>
        <taxon>Agaricomycetes</taxon>
        <taxon>Agaricomycetidae</taxon>
        <taxon>Agaricales</taxon>
        <taxon>Agaricineae</taxon>
        <taxon>Hydnangiaceae</taxon>
        <taxon>Laccaria</taxon>
    </lineage>
</organism>
<keyword evidence="1" id="KW-0472">Membrane</keyword>
<dbReference type="KEGG" id="lbc:LACBIDRAFT_296890"/>
<dbReference type="InParanoid" id="B0D9I1"/>
<dbReference type="AlphaFoldDB" id="B0D9I1"/>
<keyword evidence="3" id="KW-1185">Reference proteome</keyword>
<feature type="transmembrane region" description="Helical" evidence="1">
    <location>
        <begin position="28"/>
        <end position="49"/>
    </location>
</feature>
<keyword evidence="1" id="KW-1133">Transmembrane helix</keyword>
<sequence length="74" mass="8448">MQSDLITLYTKVVANRTQKGWPLNFEKIHFVHCTCMIALCMYLHIGMVYGSDGWGQGLVGYKSSEKALRRGQHE</sequence>
<protein>
    <submittedName>
        <fullName evidence="2">Predicted protein</fullName>
    </submittedName>
</protein>